<evidence type="ECO:0000256" key="1">
    <source>
        <dbReference type="ARBA" id="ARBA00004141"/>
    </source>
</evidence>
<dbReference type="InterPro" id="IPR038354">
    <property type="entry name" value="VKOR_sf"/>
</dbReference>
<feature type="compositionally biased region" description="Low complexity" evidence="10">
    <location>
        <begin position="168"/>
        <end position="183"/>
    </location>
</feature>
<evidence type="ECO:0000256" key="10">
    <source>
        <dbReference type="SAM" id="MobiDB-lite"/>
    </source>
</evidence>
<dbReference type="SMART" id="SM00756">
    <property type="entry name" value="VKc"/>
    <property type="match status" value="1"/>
</dbReference>
<feature type="domain" description="Vitamin K epoxide reductase" evidence="12">
    <location>
        <begin position="27"/>
        <end position="164"/>
    </location>
</feature>
<dbReference type="AlphaFoldDB" id="A0A8J7WKJ6"/>
<comment type="similarity">
    <text evidence="2">Belongs to the VKOR family.</text>
</comment>
<gene>
    <name evidence="13" type="ORF">KGA66_13170</name>
</gene>
<dbReference type="Gene3D" id="1.20.1440.130">
    <property type="entry name" value="VKOR domain"/>
    <property type="match status" value="1"/>
</dbReference>
<feature type="region of interest" description="Disordered" evidence="10">
    <location>
        <begin position="168"/>
        <end position="190"/>
    </location>
</feature>
<evidence type="ECO:0000256" key="5">
    <source>
        <dbReference type="ARBA" id="ARBA00022989"/>
    </source>
</evidence>
<dbReference type="Pfam" id="PF07884">
    <property type="entry name" value="VKOR"/>
    <property type="match status" value="1"/>
</dbReference>
<feature type="transmembrane region" description="Helical" evidence="11">
    <location>
        <begin position="81"/>
        <end position="104"/>
    </location>
</feature>
<feature type="transmembrane region" description="Helical" evidence="11">
    <location>
        <begin position="29"/>
        <end position="50"/>
    </location>
</feature>
<proteinExistence type="inferred from homology"/>
<keyword evidence="6" id="KW-0560">Oxidoreductase</keyword>
<feature type="transmembrane region" description="Helical" evidence="11">
    <location>
        <begin position="139"/>
        <end position="162"/>
    </location>
</feature>
<dbReference type="GO" id="GO:0048038">
    <property type="term" value="F:quinone binding"/>
    <property type="evidence" value="ECO:0007669"/>
    <property type="project" value="UniProtKB-KW"/>
</dbReference>
<evidence type="ECO:0000256" key="4">
    <source>
        <dbReference type="ARBA" id="ARBA00022719"/>
    </source>
</evidence>
<comment type="subcellular location">
    <subcellularLocation>
        <location evidence="1">Membrane</location>
        <topology evidence="1">Multi-pass membrane protein</topology>
    </subcellularLocation>
</comment>
<feature type="compositionally biased region" description="Low complexity" evidence="10">
    <location>
        <begin position="1"/>
        <end position="11"/>
    </location>
</feature>
<dbReference type="CDD" id="cd12918">
    <property type="entry name" value="VKOR_arc"/>
    <property type="match status" value="1"/>
</dbReference>
<dbReference type="GO" id="GO:0016020">
    <property type="term" value="C:membrane"/>
    <property type="evidence" value="ECO:0007669"/>
    <property type="project" value="UniProtKB-SubCell"/>
</dbReference>
<keyword evidence="9" id="KW-0676">Redox-active center</keyword>
<protein>
    <submittedName>
        <fullName evidence="13">Vitamin K epoxide reductase family protein</fullName>
    </submittedName>
</protein>
<keyword evidence="4" id="KW-0874">Quinone</keyword>
<feature type="transmembrane region" description="Helical" evidence="11">
    <location>
        <begin position="116"/>
        <end position="133"/>
    </location>
</feature>
<accession>A0A8J7WKJ6</accession>
<evidence type="ECO:0000259" key="12">
    <source>
        <dbReference type="SMART" id="SM00756"/>
    </source>
</evidence>
<evidence type="ECO:0000256" key="3">
    <source>
        <dbReference type="ARBA" id="ARBA00022692"/>
    </source>
</evidence>
<evidence type="ECO:0000313" key="14">
    <source>
        <dbReference type="Proteomes" id="UP000677913"/>
    </source>
</evidence>
<evidence type="ECO:0000256" key="11">
    <source>
        <dbReference type="SAM" id="Phobius"/>
    </source>
</evidence>
<evidence type="ECO:0000256" key="9">
    <source>
        <dbReference type="ARBA" id="ARBA00023284"/>
    </source>
</evidence>
<evidence type="ECO:0000256" key="8">
    <source>
        <dbReference type="ARBA" id="ARBA00023157"/>
    </source>
</evidence>
<evidence type="ECO:0000256" key="7">
    <source>
        <dbReference type="ARBA" id="ARBA00023136"/>
    </source>
</evidence>
<keyword evidence="5 11" id="KW-1133">Transmembrane helix</keyword>
<evidence type="ECO:0000256" key="2">
    <source>
        <dbReference type="ARBA" id="ARBA00006214"/>
    </source>
</evidence>
<dbReference type="InterPro" id="IPR012932">
    <property type="entry name" value="VKOR"/>
</dbReference>
<evidence type="ECO:0000313" key="13">
    <source>
        <dbReference type="EMBL" id="MBS2964001.1"/>
    </source>
</evidence>
<feature type="region of interest" description="Disordered" evidence="10">
    <location>
        <begin position="1"/>
        <end position="21"/>
    </location>
</feature>
<organism evidence="13 14">
    <name type="scientific">Actinocrinis puniceicyclus</name>
    <dbReference type="NCBI Taxonomy" id="977794"/>
    <lineage>
        <taxon>Bacteria</taxon>
        <taxon>Bacillati</taxon>
        <taxon>Actinomycetota</taxon>
        <taxon>Actinomycetes</taxon>
        <taxon>Catenulisporales</taxon>
        <taxon>Actinospicaceae</taxon>
        <taxon>Actinocrinis</taxon>
    </lineage>
</organism>
<name>A0A8J7WKJ6_9ACTN</name>
<dbReference type="PANTHER" id="PTHR34573:SF1">
    <property type="entry name" value="VITAMIN K EPOXIDE REDUCTASE DOMAIN-CONTAINING PROTEIN"/>
    <property type="match status" value="1"/>
</dbReference>
<evidence type="ECO:0000256" key="6">
    <source>
        <dbReference type="ARBA" id="ARBA00023002"/>
    </source>
</evidence>
<dbReference type="EMBL" id="JAGSXH010000039">
    <property type="protein sequence ID" value="MBS2964001.1"/>
    <property type="molecule type" value="Genomic_DNA"/>
</dbReference>
<dbReference type="RefSeq" id="WP_211468225.1">
    <property type="nucleotide sequence ID" value="NZ_JAGSXH010000039.1"/>
</dbReference>
<keyword evidence="14" id="KW-1185">Reference proteome</keyword>
<dbReference type="Proteomes" id="UP000677913">
    <property type="component" value="Unassembled WGS sequence"/>
</dbReference>
<sequence length="190" mass="19936">MSTNTNTNTNTSRTGREAVAASRPGAPRWALIAAPLTAAAGLAVSIYLTVAHYTTTVTLACPQSATVNCEKVTTSAQSQFLGMPVAVLGTGYFAVMLLLCLPWTWRADRPVVLRHVRVLAALGGVGFVAWLVYAELFVINAICLWCTTVHALTLVLFGVVAFGTAAAADPADPADPADVPARAGRSRRPL</sequence>
<keyword evidence="3 11" id="KW-0812">Transmembrane</keyword>
<comment type="caution">
    <text evidence="13">The sequence shown here is derived from an EMBL/GenBank/DDBJ whole genome shotgun (WGS) entry which is preliminary data.</text>
</comment>
<keyword evidence="7 11" id="KW-0472">Membrane</keyword>
<dbReference type="PANTHER" id="PTHR34573">
    <property type="entry name" value="VKC DOMAIN-CONTAINING PROTEIN"/>
    <property type="match status" value="1"/>
</dbReference>
<keyword evidence="8" id="KW-1015">Disulfide bond</keyword>
<dbReference type="GO" id="GO:0016491">
    <property type="term" value="F:oxidoreductase activity"/>
    <property type="evidence" value="ECO:0007669"/>
    <property type="project" value="UniProtKB-KW"/>
</dbReference>
<reference evidence="13" key="1">
    <citation type="submission" date="2021-04" db="EMBL/GenBank/DDBJ databases">
        <title>Genome based classification of Actinospica acidithermotolerans sp. nov., an actinobacterium isolated from an Indonesian hot spring.</title>
        <authorList>
            <person name="Kusuma A.B."/>
            <person name="Putra K.E."/>
            <person name="Nafisah S."/>
            <person name="Loh J."/>
            <person name="Nouioui I."/>
            <person name="Goodfellow M."/>
        </authorList>
    </citation>
    <scope>NUCLEOTIDE SEQUENCE</scope>
    <source>
        <strain evidence="13">DSM 45618</strain>
    </source>
</reference>